<dbReference type="GO" id="GO:0016620">
    <property type="term" value="F:oxidoreductase activity, acting on the aldehyde or oxo group of donors, NAD or NADP as acceptor"/>
    <property type="evidence" value="ECO:0007669"/>
    <property type="project" value="InterPro"/>
</dbReference>
<dbReference type="EMBL" id="FUYM01000001">
    <property type="protein sequence ID" value="SKB26153.1"/>
    <property type="molecule type" value="Genomic_DNA"/>
</dbReference>
<evidence type="ECO:0000259" key="5">
    <source>
        <dbReference type="Pfam" id="PF00171"/>
    </source>
</evidence>
<evidence type="ECO:0000256" key="2">
    <source>
        <dbReference type="ARBA" id="ARBA00023002"/>
    </source>
</evidence>
<sequence>MTLANDYSLLSDAARAFASGRRELFIDGEWRAPRAGRYRPVIDPSHGGAIAEVAEADAADVDDAVRAARRAFESGPWPAMRPHEREALMLKLAELIAAEAATIAQIETVNSGKLIQNTRLFDADFSVYTLRYMAGWATKLHGKTMELSVPYLPGARFSGFTRLQPLGVVAGITPWNVPLCEAVWKLAPVLATGCTIVLKPAEQTPLTTLRLAELCAEAGIPAGVVNVVTGSGAVAGAALVEHPGVDKINFTGSTEVGRIIAGSAGPRLKKYNLELGGKSPVVIAADADLGAAIPGAAWAILGNHGQNCCAGSRLYVHRSIFDKVVEGVAEIAASLKIGPGLDPSTGLGPMVSHAHRDRVLGYVERGVADGASLFFGGEAVDDPGAYLRPAIIVGARPTDAVVQEEIFGPVLVATPFDDMDGVMPQLNGTSFGLGASIWSRDFDLIEDFVDRVQAGTVWINNHNTLDLSLPFGGWKQSGVGHELGEEGLMSHLAIKAGVVRR</sequence>
<dbReference type="FunFam" id="3.40.605.10:FF:000007">
    <property type="entry name" value="NAD/NADP-dependent betaine aldehyde dehydrogenase"/>
    <property type="match status" value="1"/>
</dbReference>
<dbReference type="PANTHER" id="PTHR11699">
    <property type="entry name" value="ALDEHYDE DEHYDROGENASE-RELATED"/>
    <property type="match status" value="1"/>
</dbReference>
<dbReference type="InterPro" id="IPR029510">
    <property type="entry name" value="Ald_DH_CS_GLU"/>
</dbReference>
<dbReference type="SUPFAM" id="SSF53720">
    <property type="entry name" value="ALDH-like"/>
    <property type="match status" value="1"/>
</dbReference>
<dbReference type="FunFam" id="3.40.309.10:FF:000012">
    <property type="entry name" value="Betaine aldehyde dehydrogenase"/>
    <property type="match status" value="1"/>
</dbReference>
<comment type="similarity">
    <text evidence="1 4">Belongs to the aldehyde dehydrogenase family.</text>
</comment>
<evidence type="ECO:0000313" key="6">
    <source>
        <dbReference type="EMBL" id="SKB26153.1"/>
    </source>
</evidence>
<dbReference type="InterPro" id="IPR016162">
    <property type="entry name" value="Ald_DH_N"/>
</dbReference>
<dbReference type="InterPro" id="IPR016161">
    <property type="entry name" value="Ald_DH/histidinol_DH"/>
</dbReference>
<dbReference type="PROSITE" id="PS00687">
    <property type="entry name" value="ALDEHYDE_DEHYDR_GLU"/>
    <property type="match status" value="1"/>
</dbReference>
<evidence type="ECO:0000256" key="4">
    <source>
        <dbReference type="RuleBase" id="RU003345"/>
    </source>
</evidence>
<name>A0A1T4ZUZ2_9SPHN</name>
<organism evidence="6 7">
    <name type="scientific">Rhizorhabdus histidinilytica</name>
    <dbReference type="NCBI Taxonomy" id="439228"/>
    <lineage>
        <taxon>Bacteria</taxon>
        <taxon>Pseudomonadati</taxon>
        <taxon>Pseudomonadota</taxon>
        <taxon>Alphaproteobacteria</taxon>
        <taxon>Sphingomonadales</taxon>
        <taxon>Sphingomonadaceae</taxon>
        <taxon>Rhizorhabdus</taxon>
    </lineage>
</organism>
<dbReference type="STRING" id="439228.SAMN06295920_101221"/>
<dbReference type="Pfam" id="PF00171">
    <property type="entry name" value="Aldedh"/>
    <property type="match status" value="1"/>
</dbReference>
<gene>
    <name evidence="6" type="ORF">SAMN06295920_101221</name>
</gene>
<dbReference type="Gene3D" id="3.40.605.10">
    <property type="entry name" value="Aldehyde Dehydrogenase, Chain A, domain 1"/>
    <property type="match status" value="1"/>
</dbReference>
<dbReference type="AlphaFoldDB" id="A0A1T4ZUZ2"/>
<dbReference type="Gene3D" id="3.40.309.10">
    <property type="entry name" value="Aldehyde Dehydrogenase, Chain A, domain 2"/>
    <property type="match status" value="1"/>
</dbReference>
<dbReference type="PROSITE" id="PS00070">
    <property type="entry name" value="ALDEHYDE_DEHYDR_CYS"/>
    <property type="match status" value="1"/>
</dbReference>
<proteinExistence type="inferred from homology"/>
<dbReference type="InterPro" id="IPR016163">
    <property type="entry name" value="Ald_DH_C"/>
</dbReference>
<evidence type="ECO:0000256" key="3">
    <source>
        <dbReference type="PROSITE-ProRule" id="PRU10007"/>
    </source>
</evidence>
<dbReference type="OrthoDB" id="8175464at2"/>
<accession>A0A1T4ZUZ2</accession>
<feature type="active site" evidence="3">
    <location>
        <position position="274"/>
    </location>
</feature>
<keyword evidence="2 4" id="KW-0560">Oxidoreductase</keyword>
<evidence type="ECO:0000313" key="7">
    <source>
        <dbReference type="Proteomes" id="UP000189818"/>
    </source>
</evidence>
<evidence type="ECO:0000256" key="1">
    <source>
        <dbReference type="ARBA" id="ARBA00009986"/>
    </source>
</evidence>
<reference evidence="7" key="1">
    <citation type="submission" date="2017-02" db="EMBL/GenBank/DDBJ databases">
        <authorList>
            <person name="Varghese N."/>
            <person name="Submissions S."/>
        </authorList>
    </citation>
    <scope>NUCLEOTIDE SEQUENCE [LARGE SCALE GENOMIC DNA]</scope>
    <source>
        <strain evidence="7">UM2</strain>
    </source>
</reference>
<dbReference type="Proteomes" id="UP000189818">
    <property type="component" value="Unassembled WGS sequence"/>
</dbReference>
<dbReference type="InterPro" id="IPR015590">
    <property type="entry name" value="Aldehyde_DH_dom"/>
</dbReference>
<keyword evidence="7" id="KW-1185">Reference proteome</keyword>
<protein>
    <submittedName>
        <fullName evidence="6">Phenylacetaldehyde dehydrogenase</fullName>
    </submittedName>
</protein>
<feature type="domain" description="Aldehyde dehydrogenase" evidence="5">
    <location>
        <begin position="30"/>
        <end position="495"/>
    </location>
</feature>
<dbReference type="RefSeq" id="WP_079646196.1">
    <property type="nucleotide sequence ID" value="NZ_FUYM01000001.1"/>
</dbReference>
<dbReference type="InterPro" id="IPR016160">
    <property type="entry name" value="Ald_DH_CS_CYS"/>
</dbReference>